<evidence type="ECO:0000259" key="2">
    <source>
        <dbReference type="Pfam" id="PF08327"/>
    </source>
</evidence>
<organism evidence="3 4">
    <name type="scientific">Glycomyces paridis</name>
    <dbReference type="NCBI Taxonomy" id="2126555"/>
    <lineage>
        <taxon>Bacteria</taxon>
        <taxon>Bacillati</taxon>
        <taxon>Actinomycetota</taxon>
        <taxon>Actinomycetes</taxon>
        <taxon>Glycomycetales</taxon>
        <taxon>Glycomycetaceae</taxon>
        <taxon>Glycomyces</taxon>
    </lineage>
</organism>
<dbReference type="Pfam" id="PF08327">
    <property type="entry name" value="AHSA1"/>
    <property type="match status" value="1"/>
</dbReference>
<reference evidence="3 4" key="1">
    <citation type="journal article" date="2018" name="Int. J. Syst. Evol. Microbiol.">
        <title>Glycomyces paridis sp. nov., isolated from the medicinal plant Paris polyphylla.</title>
        <authorList>
            <person name="Fang X.M."/>
            <person name="Bai J.L."/>
            <person name="Su J."/>
            <person name="Zhao L.L."/>
            <person name="Liu H.Y."/>
            <person name="Ma B.P."/>
            <person name="Zhang Y.Q."/>
            <person name="Yu L.Y."/>
        </authorList>
    </citation>
    <scope>NUCLEOTIDE SEQUENCE [LARGE SCALE GENOMIC DNA]</scope>
    <source>
        <strain evidence="3 4">CPCC 204357</strain>
    </source>
</reference>
<dbReference type="Proteomes" id="UP000305792">
    <property type="component" value="Unassembled WGS sequence"/>
</dbReference>
<gene>
    <name evidence="3" type="ORF">E9998_17740</name>
</gene>
<comment type="caution">
    <text evidence="3">The sequence shown here is derived from an EMBL/GenBank/DDBJ whole genome shotgun (WGS) entry which is preliminary data.</text>
</comment>
<dbReference type="InterPro" id="IPR013538">
    <property type="entry name" value="ASHA1/2-like_C"/>
</dbReference>
<name>A0A4S8P9A8_9ACTN</name>
<dbReference type="InterPro" id="IPR023393">
    <property type="entry name" value="START-like_dom_sf"/>
</dbReference>
<dbReference type="Gene3D" id="3.30.530.20">
    <property type="match status" value="1"/>
</dbReference>
<sequence length="158" mass="17659">MKPDLDLTLDRVIKAPRDLVWRAWTDPSRFERWWLPAPMTCRVDHLEARPGGALVTRMSEDGTTFVPHLDACFLVVDEGERIVFTNAIDAEWRPAAPEPVAMTAEIVLADHPEGTDYRVLVRHGSPASRDRHEELGFFDGWGAVTGQLAAIAEAEASR</sequence>
<dbReference type="EMBL" id="STGX01000013">
    <property type="protein sequence ID" value="THV26828.1"/>
    <property type="molecule type" value="Genomic_DNA"/>
</dbReference>
<evidence type="ECO:0000313" key="3">
    <source>
        <dbReference type="EMBL" id="THV26828.1"/>
    </source>
</evidence>
<evidence type="ECO:0000313" key="4">
    <source>
        <dbReference type="Proteomes" id="UP000305792"/>
    </source>
</evidence>
<comment type="similarity">
    <text evidence="1">Belongs to the AHA1 family.</text>
</comment>
<protein>
    <submittedName>
        <fullName evidence="3">Polyketide cyclase</fullName>
    </submittedName>
</protein>
<keyword evidence="4" id="KW-1185">Reference proteome</keyword>
<proteinExistence type="inferred from homology"/>
<dbReference type="RefSeq" id="WP_136531024.1">
    <property type="nucleotide sequence ID" value="NZ_STGX01000013.1"/>
</dbReference>
<dbReference type="OrthoDB" id="3365660at2"/>
<dbReference type="SUPFAM" id="SSF55961">
    <property type="entry name" value="Bet v1-like"/>
    <property type="match status" value="1"/>
</dbReference>
<feature type="domain" description="Activator of Hsp90 ATPase homologue 1/2-like C-terminal" evidence="2">
    <location>
        <begin position="14"/>
        <end position="152"/>
    </location>
</feature>
<dbReference type="AlphaFoldDB" id="A0A4S8P9A8"/>
<evidence type="ECO:0000256" key="1">
    <source>
        <dbReference type="ARBA" id="ARBA00006817"/>
    </source>
</evidence>
<accession>A0A4S8P9A8</accession>